<accession>A0ABQ1EIM8</accession>
<dbReference type="Gene3D" id="3.40.50.300">
    <property type="entry name" value="P-loop containing nucleotide triphosphate hydrolases"/>
    <property type="match status" value="1"/>
</dbReference>
<proteinExistence type="predicted"/>
<gene>
    <name evidence="1" type="ORF">CSC2_51130</name>
</gene>
<sequence>MKNLIFINGTMGVGKTTTSKILQKQLPKSVFLDGDWCWDMYPFIVTEETKKMVIDNITYVLNNFISCSEYENIIFCWVMHEQSIIDDVLSRLVTRDCKVYKFSIICSEEALIARIKEDIKHGIRREDVIERSVPRLQCYYNMDTEKIDVSNISPNEAAEIIYKQVISYGGTTS</sequence>
<evidence type="ECO:0000313" key="2">
    <source>
        <dbReference type="Proteomes" id="UP000663802"/>
    </source>
</evidence>
<comment type="caution">
    <text evidence="1">The sequence shown here is derived from an EMBL/GenBank/DDBJ whole genome shotgun (WGS) entry which is preliminary data.</text>
</comment>
<reference evidence="1 2" key="1">
    <citation type="journal article" date="2021" name="Int. J. Syst. Evol. Microbiol.">
        <title>Clostridium zeae sp. nov., isolated from corn silage.</title>
        <authorList>
            <person name="Kobayashi H."/>
            <person name="Tanizawa Y."/>
            <person name="Yagura M."/>
            <person name="Sakamoto M."/>
            <person name="Ohkuma M."/>
            <person name="Tohno M."/>
        </authorList>
    </citation>
    <scope>NUCLEOTIDE SEQUENCE [LARGE SCALE GENOMIC DNA]</scope>
    <source>
        <strain evidence="1 2">CSC2</strain>
    </source>
</reference>
<dbReference type="EMBL" id="BMBA01000015">
    <property type="protein sequence ID" value="GFZ34587.1"/>
    <property type="molecule type" value="Genomic_DNA"/>
</dbReference>
<dbReference type="Pfam" id="PF13238">
    <property type="entry name" value="AAA_18"/>
    <property type="match status" value="1"/>
</dbReference>
<evidence type="ECO:0008006" key="3">
    <source>
        <dbReference type="Google" id="ProtNLM"/>
    </source>
</evidence>
<dbReference type="InterPro" id="IPR027417">
    <property type="entry name" value="P-loop_NTPase"/>
</dbReference>
<protein>
    <recommendedName>
        <fullName evidence="3">Nucleotide kinase</fullName>
    </recommendedName>
</protein>
<name>A0ABQ1EIM8_9CLOT</name>
<keyword evidence="2" id="KW-1185">Reference proteome</keyword>
<evidence type="ECO:0000313" key="1">
    <source>
        <dbReference type="EMBL" id="GFZ34587.1"/>
    </source>
</evidence>
<organism evidence="1 2">
    <name type="scientific">Clostridium zeae</name>
    <dbReference type="NCBI Taxonomy" id="2759022"/>
    <lineage>
        <taxon>Bacteria</taxon>
        <taxon>Bacillati</taxon>
        <taxon>Bacillota</taxon>
        <taxon>Clostridia</taxon>
        <taxon>Eubacteriales</taxon>
        <taxon>Clostridiaceae</taxon>
        <taxon>Clostridium</taxon>
    </lineage>
</organism>
<dbReference type="SUPFAM" id="SSF52540">
    <property type="entry name" value="P-loop containing nucleoside triphosphate hydrolases"/>
    <property type="match status" value="1"/>
</dbReference>
<dbReference type="Proteomes" id="UP000663802">
    <property type="component" value="Unassembled WGS sequence"/>
</dbReference>
<dbReference type="RefSeq" id="WP_206873074.1">
    <property type="nucleotide sequence ID" value="NZ_BMBA01000015.1"/>
</dbReference>